<comment type="caution">
    <text evidence="1">The sequence shown here is derived from an EMBL/GenBank/DDBJ whole genome shotgun (WGS) entry which is preliminary data.</text>
</comment>
<keyword evidence="2" id="KW-1185">Reference proteome</keyword>
<feature type="non-terminal residue" evidence="1">
    <location>
        <position position="72"/>
    </location>
</feature>
<accession>A0ACC1LTE4</accession>
<sequence>MCSTHHIYERSTGAARVGVLYSFPDPIFMCGDCQWTSDDVDEFVEHRKGHNPGRFAPPPEPPKAPPGPTIRR</sequence>
<dbReference type="EMBL" id="JANBVB010003209">
    <property type="protein sequence ID" value="KAJ2879936.1"/>
    <property type="molecule type" value="Genomic_DNA"/>
</dbReference>
<proteinExistence type="predicted"/>
<evidence type="ECO:0000313" key="2">
    <source>
        <dbReference type="Proteomes" id="UP001139981"/>
    </source>
</evidence>
<protein>
    <submittedName>
        <fullName evidence="1">Uncharacterized protein</fullName>
    </submittedName>
</protein>
<reference evidence="1" key="1">
    <citation type="submission" date="2022-07" db="EMBL/GenBank/DDBJ databases">
        <title>Phylogenomic reconstructions and comparative analyses of Kickxellomycotina fungi.</title>
        <authorList>
            <person name="Reynolds N.K."/>
            <person name="Stajich J.E."/>
            <person name="Barry K."/>
            <person name="Grigoriev I.V."/>
            <person name="Crous P."/>
            <person name="Smith M.E."/>
        </authorList>
    </citation>
    <scope>NUCLEOTIDE SEQUENCE</scope>
    <source>
        <strain evidence="1">CBS 190363</strain>
    </source>
</reference>
<name>A0ACC1LTE4_9FUNG</name>
<organism evidence="1 2">
    <name type="scientific">Coemansia aciculifera</name>
    <dbReference type="NCBI Taxonomy" id="417176"/>
    <lineage>
        <taxon>Eukaryota</taxon>
        <taxon>Fungi</taxon>
        <taxon>Fungi incertae sedis</taxon>
        <taxon>Zoopagomycota</taxon>
        <taxon>Kickxellomycotina</taxon>
        <taxon>Kickxellomycetes</taxon>
        <taxon>Kickxellales</taxon>
        <taxon>Kickxellaceae</taxon>
        <taxon>Coemansia</taxon>
    </lineage>
</organism>
<dbReference type="Proteomes" id="UP001139981">
    <property type="component" value="Unassembled WGS sequence"/>
</dbReference>
<evidence type="ECO:0000313" key="1">
    <source>
        <dbReference type="EMBL" id="KAJ2879936.1"/>
    </source>
</evidence>
<gene>
    <name evidence="1" type="ORF">IWW38_006033</name>
</gene>